<proteinExistence type="inferred from homology"/>
<keyword evidence="2" id="KW-0328">Glycosyltransferase</keyword>
<evidence type="ECO:0000256" key="2">
    <source>
        <dbReference type="ARBA" id="ARBA00022676"/>
    </source>
</evidence>
<evidence type="ECO:0000313" key="7">
    <source>
        <dbReference type="Proteomes" id="UP000285274"/>
    </source>
</evidence>
<dbReference type="Pfam" id="PF00535">
    <property type="entry name" value="Glycos_transf_2"/>
    <property type="match status" value="1"/>
</dbReference>
<keyword evidence="4" id="KW-0472">Membrane</keyword>
<sequence>MQNIMIYIWVVCAFIIVWAMIGYPLFLKIIDKLIKAPSIKKDYAYMPTVTILVVAHNEEKVIKEKLENLININYPSELFSIIVTSDFSTDKTNEIVEDFISEHKNLDIKLHKTIKHGGKTNAQNEALKLIDSELVIMTDANCFFDTNAVKEIVACFHDKNIKYVCGATVYVNSNENRTADSETTYWDMDSKCRDIEGRIQTITAGDGNLYACRTKEYKEIPLIECHDSSFPVLFSLDKGRAVFDPKSIAYEKAGENDNDEYKRKVRMNRNLFHNILPSIRILNIFKYKWFTVFWLGHRTFRYLLWIAHLLLLISSMYLSSKNIFWFIIFIGQVLFYFLAIIGIFTKSSNKLIKLIAYYTMTVIAQWHGVYNIVTGKAKPTWAKAESTR</sequence>
<evidence type="ECO:0000256" key="3">
    <source>
        <dbReference type="ARBA" id="ARBA00022679"/>
    </source>
</evidence>
<dbReference type="PANTHER" id="PTHR43630">
    <property type="entry name" value="POLY-BETA-1,6-N-ACETYL-D-GLUCOSAMINE SYNTHASE"/>
    <property type="match status" value="1"/>
</dbReference>
<keyword evidence="4" id="KW-1133">Transmembrane helix</keyword>
<reference evidence="6 7" key="1">
    <citation type="submission" date="2018-08" db="EMBL/GenBank/DDBJ databases">
        <title>A genome reference for cultivated species of the human gut microbiota.</title>
        <authorList>
            <person name="Zou Y."/>
            <person name="Xue W."/>
            <person name="Luo G."/>
        </authorList>
    </citation>
    <scope>NUCLEOTIDE SEQUENCE [LARGE SCALE GENOMIC DNA]</scope>
    <source>
        <strain evidence="6 7">AF22-10AC</strain>
    </source>
</reference>
<dbReference type="Gene3D" id="3.90.550.10">
    <property type="entry name" value="Spore Coat Polysaccharide Biosynthesis Protein SpsA, Chain A"/>
    <property type="match status" value="1"/>
</dbReference>
<evidence type="ECO:0000259" key="5">
    <source>
        <dbReference type="Pfam" id="PF00535"/>
    </source>
</evidence>
<evidence type="ECO:0000256" key="4">
    <source>
        <dbReference type="SAM" id="Phobius"/>
    </source>
</evidence>
<dbReference type="InterPro" id="IPR029044">
    <property type="entry name" value="Nucleotide-diphossugar_trans"/>
</dbReference>
<keyword evidence="3 6" id="KW-0808">Transferase</keyword>
<name>A0A412J5F7_9FIRM</name>
<comment type="similarity">
    <text evidence="1">Belongs to the glycosyltransferase 2 family.</text>
</comment>
<dbReference type="SUPFAM" id="SSF53448">
    <property type="entry name" value="Nucleotide-diphospho-sugar transferases"/>
    <property type="match status" value="1"/>
</dbReference>
<dbReference type="GO" id="GO:0016757">
    <property type="term" value="F:glycosyltransferase activity"/>
    <property type="evidence" value="ECO:0007669"/>
    <property type="project" value="UniProtKB-KW"/>
</dbReference>
<feature type="domain" description="Glycosyltransferase 2-like" evidence="5">
    <location>
        <begin position="50"/>
        <end position="184"/>
    </location>
</feature>
<dbReference type="AlphaFoldDB" id="A0A412J5F7"/>
<dbReference type="PANTHER" id="PTHR43630:SF1">
    <property type="entry name" value="POLY-BETA-1,6-N-ACETYL-D-GLUCOSAMINE SYNTHASE"/>
    <property type="match status" value="1"/>
</dbReference>
<keyword evidence="4" id="KW-0812">Transmembrane</keyword>
<feature type="transmembrane region" description="Helical" evidence="4">
    <location>
        <begin position="323"/>
        <end position="344"/>
    </location>
</feature>
<evidence type="ECO:0000313" key="6">
    <source>
        <dbReference type="EMBL" id="RGS47533.1"/>
    </source>
</evidence>
<comment type="caution">
    <text evidence="6">The sequence shown here is derived from an EMBL/GenBank/DDBJ whole genome shotgun (WGS) entry which is preliminary data.</text>
</comment>
<accession>A0A412J5F7</accession>
<feature type="transmembrane region" description="Helical" evidence="4">
    <location>
        <begin position="6"/>
        <end position="26"/>
    </location>
</feature>
<gene>
    <name evidence="6" type="ORF">DWX92_04205</name>
</gene>
<organism evidence="6 7">
    <name type="scientific">Holdemanella biformis</name>
    <dbReference type="NCBI Taxonomy" id="1735"/>
    <lineage>
        <taxon>Bacteria</taxon>
        <taxon>Bacillati</taxon>
        <taxon>Bacillota</taxon>
        <taxon>Erysipelotrichia</taxon>
        <taxon>Erysipelotrichales</taxon>
        <taxon>Erysipelotrichaceae</taxon>
        <taxon>Holdemanella</taxon>
    </lineage>
</organism>
<dbReference type="EMBL" id="QRVM01000012">
    <property type="protein sequence ID" value="RGS47533.1"/>
    <property type="molecule type" value="Genomic_DNA"/>
</dbReference>
<protein>
    <submittedName>
        <fullName evidence="6">Glycosyltransferase</fullName>
    </submittedName>
</protein>
<dbReference type="InterPro" id="IPR001173">
    <property type="entry name" value="Glyco_trans_2-like"/>
</dbReference>
<feature type="transmembrane region" description="Helical" evidence="4">
    <location>
        <begin position="300"/>
        <end position="317"/>
    </location>
</feature>
<dbReference type="Proteomes" id="UP000285274">
    <property type="component" value="Unassembled WGS sequence"/>
</dbReference>
<evidence type="ECO:0000256" key="1">
    <source>
        <dbReference type="ARBA" id="ARBA00006739"/>
    </source>
</evidence>